<dbReference type="KEGG" id="lsf:I8J32_000020"/>
<proteinExistence type="predicted"/>
<dbReference type="GO" id="GO:0030288">
    <property type="term" value="C:outer membrane-bounded periplasmic space"/>
    <property type="evidence" value="ECO:0007669"/>
    <property type="project" value="TreeGrafter"/>
</dbReference>
<name>A0A974Y0M2_9GAMM</name>
<dbReference type="Proteomes" id="UP000639274">
    <property type="component" value="Chromosome"/>
</dbReference>
<feature type="compositionally biased region" description="Low complexity" evidence="4">
    <location>
        <begin position="133"/>
        <end position="149"/>
    </location>
</feature>
<evidence type="ECO:0000256" key="3">
    <source>
        <dbReference type="ARBA" id="ARBA00022764"/>
    </source>
</evidence>
<evidence type="ECO:0000256" key="4">
    <source>
        <dbReference type="SAM" id="MobiDB-lite"/>
    </source>
</evidence>
<keyword evidence="1" id="KW-0813">Transport</keyword>
<dbReference type="AlphaFoldDB" id="A0A974Y0M2"/>
<keyword evidence="2" id="KW-0732">Signal</keyword>
<evidence type="ECO:0000256" key="1">
    <source>
        <dbReference type="ARBA" id="ARBA00022448"/>
    </source>
</evidence>
<sequence>MAIEAGATSGTLDDRQPTVLSGGVTIVQGSLHIDAGTATVSTRGGDPVRAVLSGSPVRLKQHLDDGTPMNATATRVDYDLVSEIVIFTGDVHIQQPRGTLQGQRVVYNMKTGMVNSGGDGNGRVKMLINPRNKQAPPATDAPAKKPGTN</sequence>
<protein>
    <submittedName>
        <fullName evidence="6">Lipopolysaccharide transport periplasmic protein LptA</fullName>
    </submittedName>
</protein>
<keyword evidence="7" id="KW-1185">Reference proteome</keyword>
<feature type="region of interest" description="Disordered" evidence="4">
    <location>
        <begin position="130"/>
        <end position="149"/>
    </location>
</feature>
<dbReference type="GO" id="GO:0001530">
    <property type="term" value="F:lipopolysaccharide binding"/>
    <property type="evidence" value="ECO:0007669"/>
    <property type="project" value="InterPro"/>
</dbReference>
<dbReference type="InterPro" id="IPR052037">
    <property type="entry name" value="LPS_export_LptA"/>
</dbReference>
<keyword evidence="3" id="KW-0574">Periplasm</keyword>
<gene>
    <name evidence="6" type="primary">lptA</name>
    <name evidence="6" type="ORF">I8J32_000020</name>
</gene>
<dbReference type="RefSeq" id="WP_200613990.1">
    <property type="nucleotide sequence ID" value="NZ_CP071518.1"/>
</dbReference>
<organism evidence="6 7">
    <name type="scientific">Agrilutibacter solisilvae</name>
    <dbReference type="NCBI Taxonomy" id="2763317"/>
    <lineage>
        <taxon>Bacteria</taxon>
        <taxon>Pseudomonadati</taxon>
        <taxon>Pseudomonadota</taxon>
        <taxon>Gammaproteobacteria</taxon>
        <taxon>Lysobacterales</taxon>
        <taxon>Lysobacteraceae</taxon>
        <taxon>Agrilutibacter</taxon>
    </lineage>
</organism>
<reference evidence="6 7" key="1">
    <citation type="submission" date="2021-03" db="EMBL/GenBank/DDBJ databases">
        <title>Lysobacter sp. nov. isolated from soil of gangwondo yeongwol, south Korea.</title>
        <authorList>
            <person name="Kim K.R."/>
            <person name="Kim K.H."/>
            <person name="Jeon C.O."/>
        </authorList>
    </citation>
    <scope>NUCLEOTIDE SEQUENCE [LARGE SCALE GENOMIC DNA]</scope>
    <source>
        <strain evidence="6 7">R19</strain>
    </source>
</reference>
<dbReference type="NCBIfam" id="TIGR03002">
    <property type="entry name" value="outer_YhbN_LptA"/>
    <property type="match status" value="1"/>
</dbReference>
<dbReference type="GO" id="GO:0017089">
    <property type="term" value="F:glycolipid transfer activity"/>
    <property type="evidence" value="ECO:0007669"/>
    <property type="project" value="TreeGrafter"/>
</dbReference>
<dbReference type="PANTHER" id="PTHR36504">
    <property type="entry name" value="LIPOPOLYSACCHARIDE EXPORT SYSTEM PROTEIN LPTA"/>
    <property type="match status" value="1"/>
</dbReference>
<feature type="domain" description="Organic solvent tolerance-like N-terminal" evidence="5">
    <location>
        <begin position="7"/>
        <end position="112"/>
    </location>
</feature>
<accession>A0A974Y0M2</accession>
<dbReference type="GO" id="GO:0009279">
    <property type="term" value="C:cell outer membrane"/>
    <property type="evidence" value="ECO:0007669"/>
    <property type="project" value="TreeGrafter"/>
</dbReference>
<evidence type="ECO:0000256" key="2">
    <source>
        <dbReference type="ARBA" id="ARBA00022729"/>
    </source>
</evidence>
<dbReference type="Gene3D" id="2.60.450.10">
    <property type="entry name" value="Lipopolysaccharide (LPS) transport protein A like domain"/>
    <property type="match status" value="1"/>
</dbReference>
<dbReference type="InterPro" id="IPR014340">
    <property type="entry name" value="LptA"/>
</dbReference>
<evidence type="ECO:0000313" key="6">
    <source>
        <dbReference type="EMBL" id="QSX78395.1"/>
    </source>
</evidence>
<evidence type="ECO:0000259" key="5">
    <source>
        <dbReference type="Pfam" id="PF03968"/>
    </source>
</evidence>
<dbReference type="PANTHER" id="PTHR36504:SF1">
    <property type="entry name" value="LIPOPOLYSACCHARIDE EXPORT SYSTEM PROTEIN LPTA"/>
    <property type="match status" value="1"/>
</dbReference>
<dbReference type="Pfam" id="PF03968">
    <property type="entry name" value="LptD_N"/>
    <property type="match status" value="1"/>
</dbReference>
<dbReference type="GO" id="GO:0015920">
    <property type="term" value="P:lipopolysaccharide transport"/>
    <property type="evidence" value="ECO:0007669"/>
    <property type="project" value="InterPro"/>
</dbReference>
<dbReference type="InterPro" id="IPR005653">
    <property type="entry name" value="OstA-like_N"/>
</dbReference>
<evidence type="ECO:0000313" key="7">
    <source>
        <dbReference type="Proteomes" id="UP000639274"/>
    </source>
</evidence>
<dbReference type="EMBL" id="CP071518">
    <property type="protein sequence ID" value="QSX78395.1"/>
    <property type="molecule type" value="Genomic_DNA"/>
</dbReference>